<dbReference type="EMBL" id="WVTA01000004">
    <property type="protein sequence ID" value="KAK3213579.1"/>
    <property type="molecule type" value="Genomic_DNA"/>
</dbReference>
<feature type="chain" id="PRO_5042984112" evidence="1">
    <location>
        <begin position="20"/>
        <end position="98"/>
    </location>
</feature>
<evidence type="ECO:0000313" key="2">
    <source>
        <dbReference type="EMBL" id="KAK3213579.1"/>
    </source>
</evidence>
<feature type="signal peptide" evidence="1">
    <location>
        <begin position="1"/>
        <end position="19"/>
    </location>
</feature>
<name>A0AAN6RKG9_9PLEO</name>
<comment type="caution">
    <text evidence="2">The sequence shown here is derived from an EMBL/GenBank/DDBJ whole genome shotgun (WGS) entry which is preliminary data.</text>
</comment>
<reference evidence="2 3" key="1">
    <citation type="submission" date="2021-02" db="EMBL/GenBank/DDBJ databases">
        <title>Genome assembly of Pseudopithomyces chartarum.</title>
        <authorList>
            <person name="Jauregui R."/>
            <person name="Singh J."/>
            <person name="Voisey C."/>
        </authorList>
    </citation>
    <scope>NUCLEOTIDE SEQUENCE [LARGE SCALE GENOMIC DNA]</scope>
    <source>
        <strain evidence="2 3">AGR01</strain>
    </source>
</reference>
<proteinExistence type="predicted"/>
<evidence type="ECO:0000313" key="3">
    <source>
        <dbReference type="Proteomes" id="UP001280581"/>
    </source>
</evidence>
<keyword evidence="3" id="KW-1185">Reference proteome</keyword>
<keyword evidence="1" id="KW-0732">Signal</keyword>
<accession>A0AAN6RKG9</accession>
<dbReference type="Proteomes" id="UP001280581">
    <property type="component" value="Unassembled WGS sequence"/>
</dbReference>
<sequence>MLLNFLLLLTFLLTTPTLACKCFHQPDHSTGWDLRNTVGCCRLTKGTLNAENDCMATSLEPTMASFSKCCKSQGKVSDCGCPKGCADEEKEDEHVVVE</sequence>
<evidence type="ECO:0000256" key="1">
    <source>
        <dbReference type="SAM" id="SignalP"/>
    </source>
</evidence>
<gene>
    <name evidence="2" type="ORF">GRF29_28g328558</name>
</gene>
<dbReference type="AlphaFoldDB" id="A0AAN6RKG9"/>
<protein>
    <submittedName>
        <fullName evidence="2">Uncharacterized protein</fullName>
    </submittedName>
</protein>
<organism evidence="2 3">
    <name type="scientific">Pseudopithomyces chartarum</name>
    <dbReference type="NCBI Taxonomy" id="1892770"/>
    <lineage>
        <taxon>Eukaryota</taxon>
        <taxon>Fungi</taxon>
        <taxon>Dikarya</taxon>
        <taxon>Ascomycota</taxon>
        <taxon>Pezizomycotina</taxon>
        <taxon>Dothideomycetes</taxon>
        <taxon>Pleosporomycetidae</taxon>
        <taxon>Pleosporales</taxon>
        <taxon>Massarineae</taxon>
        <taxon>Didymosphaeriaceae</taxon>
        <taxon>Pseudopithomyces</taxon>
    </lineage>
</organism>